<protein>
    <recommendedName>
        <fullName evidence="3 13">Mitochondrial import inner membrane translocase subunit TIM50</fullName>
    </recommendedName>
</protein>
<feature type="region of interest" description="Disordered" evidence="14">
    <location>
        <begin position="61"/>
        <end position="113"/>
    </location>
</feature>
<feature type="compositionally biased region" description="Basic and acidic residues" evidence="14">
    <location>
        <begin position="91"/>
        <end position="104"/>
    </location>
</feature>
<dbReference type="RefSeq" id="XP_031856491.1">
    <property type="nucleotide sequence ID" value="XM_032000600.1"/>
</dbReference>
<dbReference type="InterPro" id="IPR036412">
    <property type="entry name" value="HAD-like_sf"/>
</dbReference>
<dbReference type="GeneID" id="43584700"/>
<name>A0A5E8C723_9ASCO</name>
<dbReference type="InterPro" id="IPR004274">
    <property type="entry name" value="FCP1_dom"/>
</dbReference>
<keyword evidence="10 13" id="KW-0811">Translocation</keyword>
<keyword evidence="7 13" id="KW-0653">Protein transport</keyword>
<keyword evidence="8 13" id="KW-0809">Transit peptide</keyword>
<feature type="domain" description="FCP1 homology" evidence="15">
    <location>
        <begin position="194"/>
        <end position="338"/>
    </location>
</feature>
<keyword evidence="5" id="KW-0812">Transmembrane</keyword>
<evidence type="ECO:0000256" key="3">
    <source>
        <dbReference type="ARBA" id="ARBA00020799"/>
    </source>
</evidence>
<evidence type="ECO:0000256" key="1">
    <source>
        <dbReference type="ARBA" id="ARBA00004434"/>
    </source>
</evidence>
<dbReference type="SMART" id="SM00577">
    <property type="entry name" value="CPDc"/>
    <property type="match status" value="1"/>
</dbReference>
<accession>A0A5E8C723</accession>
<keyword evidence="12" id="KW-0472">Membrane</keyword>
<evidence type="ECO:0000313" key="17">
    <source>
        <dbReference type="Proteomes" id="UP000398389"/>
    </source>
</evidence>
<evidence type="ECO:0000313" key="16">
    <source>
        <dbReference type="EMBL" id="VVT57821.1"/>
    </source>
</evidence>
<keyword evidence="11 13" id="KW-0496">Mitochondrion</keyword>
<evidence type="ECO:0000256" key="4">
    <source>
        <dbReference type="ARBA" id="ARBA00022448"/>
    </source>
</evidence>
<reference evidence="16 17" key="1">
    <citation type="submission" date="2019-09" db="EMBL/GenBank/DDBJ databases">
        <authorList>
            <person name="Brejova B."/>
        </authorList>
    </citation>
    <scope>NUCLEOTIDE SEQUENCE [LARGE SCALE GENOMIC DNA]</scope>
</reference>
<dbReference type="Proteomes" id="UP000398389">
    <property type="component" value="Unassembled WGS sequence"/>
</dbReference>
<dbReference type="CDD" id="cd07521">
    <property type="entry name" value="HAD_FCP1-like"/>
    <property type="match status" value="1"/>
</dbReference>
<evidence type="ECO:0000256" key="14">
    <source>
        <dbReference type="SAM" id="MobiDB-lite"/>
    </source>
</evidence>
<proteinExistence type="inferred from homology"/>
<gene>
    <name evidence="16" type="ORF">SAPINGB_P005886</name>
</gene>
<feature type="compositionally biased region" description="Low complexity" evidence="14">
    <location>
        <begin position="63"/>
        <end position="78"/>
    </location>
</feature>
<dbReference type="FunFam" id="3.40.50.1000:FF:000019">
    <property type="entry name" value="Mitochondrial import inner membrane translocase subunit TIM50"/>
    <property type="match status" value="1"/>
</dbReference>
<evidence type="ECO:0000256" key="12">
    <source>
        <dbReference type="ARBA" id="ARBA00023136"/>
    </source>
</evidence>
<keyword evidence="4 13" id="KW-0813">Transport</keyword>
<comment type="function">
    <text evidence="13">Essential component of the TIM23 complex, a complex that mediates the translocation of transit peptide-containing proteins across the mitochondrial inner membrane.</text>
</comment>
<dbReference type="AlphaFoldDB" id="A0A5E8C723"/>
<dbReference type="InterPro" id="IPR023214">
    <property type="entry name" value="HAD_sf"/>
</dbReference>
<dbReference type="InterPro" id="IPR050365">
    <property type="entry name" value="TIM50"/>
</dbReference>
<sequence>MNQLLRSLGQTSRMVAARSSATARLSVTAARPATMTAAVRFYSKDSKDSLLSDDILAKAGIDSSSKAESSNSTSNTSSQTKDPESDSSPHTSEEQRQHWKDTAKRASNKTTTDLKREKHSNYFYLASLGALVGGSIYLTRDWDDAEEELKHKDVPNGYSADLCWARFKTRLGGVFGFFNEPVFDKLLPDPLPAPYTPPLTLVLGLDDVLVHSEWSRQYGWRTAKRPGLDYFLGYLSQYYEIVLFSSNYMINSEKVVEGIDKYKAYITYRLYREGTTYRNGKIIKDLSLLNRDLGKVIMIDCREDSYALQPENAIPLKPWEGNADDKELIKLIPFLEWLATQPIKDVRPILKSFEDKYIPDEYQRRESIVRKKFEDEWYAEQAKRQKNDWASAFLGIKPPTQAAPMMPQDYIRQEAQKRYEFIQNELAEKGEKMLADEKAYEQKMLSEQRFTLNKLVTEGLPKPEEIQAAALAAEQKIKEEQKQQGQK</sequence>
<evidence type="ECO:0000256" key="6">
    <source>
        <dbReference type="ARBA" id="ARBA00022792"/>
    </source>
</evidence>
<evidence type="ECO:0000256" key="7">
    <source>
        <dbReference type="ARBA" id="ARBA00022927"/>
    </source>
</evidence>
<comment type="subunit">
    <text evidence="13">Component of the TIM23 complex.</text>
</comment>
<comment type="similarity">
    <text evidence="2 13">Belongs to the TIM50 family.</text>
</comment>
<evidence type="ECO:0000256" key="13">
    <source>
        <dbReference type="RuleBase" id="RU365079"/>
    </source>
</evidence>
<dbReference type="Pfam" id="PF03031">
    <property type="entry name" value="NIF"/>
    <property type="match status" value="1"/>
</dbReference>
<keyword evidence="9" id="KW-1133">Transmembrane helix</keyword>
<dbReference type="OrthoDB" id="287041at2759"/>
<evidence type="ECO:0000259" key="15">
    <source>
        <dbReference type="PROSITE" id="PS50969"/>
    </source>
</evidence>
<evidence type="ECO:0000256" key="5">
    <source>
        <dbReference type="ARBA" id="ARBA00022692"/>
    </source>
</evidence>
<dbReference type="GO" id="GO:0005744">
    <property type="term" value="C:TIM23 mitochondrial import inner membrane translocase complex"/>
    <property type="evidence" value="ECO:0007669"/>
    <property type="project" value="UniProtKB-UniRule"/>
</dbReference>
<dbReference type="PROSITE" id="PS50969">
    <property type="entry name" value="FCP1"/>
    <property type="match status" value="1"/>
</dbReference>
<evidence type="ECO:0000256" key="2">
    <source>
        <dbReference type="ARBA" id="ARBA00006344"/>
    </source>
</evidence>
<organism evidence="16 17">
    <name type="scientific">Magnusiomyces paraingens</name>
    <dbReference type="NCBI Taxonomy" id="2606893"/>
    <lineage>
        <taxon>Eukaryota</taxon>
        <taxon>Fungi</taxon>
        <taxon>Dikarya</taxon>
        <taxon>Ascomycota</taxon>
        <taxon>Saccharomycotina</taxon>
        <taxon>Dipodascomycetes</taxon>
        <taxon>Dipodascales</taxon>
        <taxon>Dipodascaceae</taxon>
        <taxon>Magnusiomyces</taxon>
    </lineage>
</organism>
<dbReference type="EMBL" id="CABVLU010000005">
    <property type="protein sequence ID" value="VVT57821.1"/>
    <property type="molecule type" value="Genomic_DNA"/>
</dbReference>
<evidence type="ECO:0000256" key="8">
    <source>
        <dbReference type="ARBA" id="ARBA00022946"/>
    </source>
</evidence>
<dbReference type="Gene3D" id="3.40.50.1000">
    <property type="entry name" value="HAD superfamily/HAD-like"/>
    <property type="match status" value="1"/>
</dbReference>
<keyword evidence="6" id="KW-0999">Mitochondrion inner membrane</keyword>
<evidence type="ECO:0000256" key="10">
    <source>
        <dbReference type="ARBA" id="ARBA00023010"/>
    </source>
</evidence>
<dbReference type="GO" id="GO:0015031">
    <property type="term" value="P:protein transport"/>
    <property type="evidence" value="ECO:0007669"/>
    <property type="project" value="UniProtKB-KW"/>
</dbReference>
<dbReference type="SUPFAM" id="SSF56784">
    <property type="entry name" value="HAD-like"/>
    <property type="match status" value="1"/>
</dbReference>
<comment type="subcellular location">
    <subcellularLocation>
        <location evidence="1 13">Mitochondrion inner membrane</location>
        <topology evidence="1 13">Single-pass membrane protein</topology>
    </subcellularLocation>
</comment>
<keyword evidence="17" id="KW-1185">Reference proteome</keyword>
<dbReference type="PANTHER" id="PTHR12210">
    <property type="entry name" value="DULLARD PROTEIN PHOSPHATASE"/>
    <property type="match status" value="1"/>
</dbReference>
<evidence type="ECO:0000256" key="9">
    <source>
        <dbReference type="ARBA" id="ARBA00022989"/>
    </source>
</evidence>
<evidence type="ECO:0000256" key="11">
    <source>
        <dbReference type="ARBA" id="ARBA00023128"/>
    </source>
</evidence>